<dbReference type="GO" id="GO:0003677">
    <property type="term" value="F:DNA binding"/>
    <property type="evidence" value="ECO:0007669"/>
    <property type="project" value="InterPro"/>
</dbReference>
<dbReference type="InterPro" id="IPR009057">
    <property type="entry name" value="Homeodomain-like_sf"/>
</dbReference>
<feature type="region of interest" description="Disordered" evidence="7">
    <location>
        <begin position="389"/>
        <end position="409"/>
    </location>
</feature>
<comment type="subcellular location">
    <subcellularLocation>
        <location evidence="1">Nucleus</location>
    </subcellularLocation>
</comment>
<feature type="compositionally biased region" description="Polar residues" evidence="7">
    <location>
        <begin position="424"/>
        <end position="436"/>
    </location>
</feature>
<proteinExistence type="inferred from homology"/>
<name>A0AAN8UGE8_9MAGN</name>
<feature type="region of interest" description="Disordered" evidence="7">
    <location>
        <begin position="12"/>
        <end position="39"/>
    </location>
</feature>
<organism evidence="9 10">
    <name type="scientific">Dillenia turbinata</name>
    <dbReference type="NCBI Taxonomy" id="194707"/>
    <lineage>
        <taxon>Eukaryota</taxon>
        <taxon>Viridiplantae</taxon>
        <taxon>Streptophyta</taxon>
        <taxon>Embryophyta</taxon>
        <taxon>Tracheophyta</taxon>
        <taxon>Spermatophyta</taxon>
        <taxon>Magnoliopsida</taxon>
        <taxon>eudicotyledons</taxon>
        <taxon>Gunneridae</taxon>
        <taxon>Pentapetalae</taxon>
        <taxon>Dilleniales</taxon>
        <taxon>Dilleniaceae</taxon>
        <taxon>Dillenia</taxon>
    </lineage>
</organism>
<dbReference type="Proteomes" id="UP001370490">
    <property type="component" value="Unassembled WGS sequence"/>
</dbReference>
<evidence type="ECO:0000313" key="10">
    <source>
        <dbReference type="Proteomes" id="UP001370490"/>
    </source>
</evidence>
<dbReference type="PANTHER" id="PTHR31499:SF80">
    <property type="entry name" value="HTH MYB-TYPE DOMAIN-CONTAINING PROTEIN"/>
    <property type="match status" value="1"/>
</dbReference>
<dbReference type="FunFam" id="1.10.10.60:FF:000002">
    <property type="entry name" value="Myb family transcription factor"/>
    <property type="match status" value="1"/>
</dbReference>
<feature type="region of interest" description="Disordered" evidence="7">
    <location>
        <begin position="424"/>
        <end position="466"/>
    </location>
</feature>
<gene>
    <name evidence="9" type="ORF">RJ641_023394</name>
</gene>
<accession>A0AAN8UGE8</accession>
<evidence type="ECO:0000256" key="5">
    <source>
        <dbReference type="ARBA" id="ARBA00023163"/>
    </source>
</evidence>
<evidence type="ECO:0000256" key="2">
    <source>
        <dbReference type="ARBA" id="ARBA00006783"/>
    </source>
</evidence>
<evidence type="ECO:0000256" key="6">
    <source>
        <dbReference type="ARBA" id="ARBA00023242"/>
    </source>
</evidence>
<comment type="caution">
    <text evidence="9">The sequence shown here is derived from an EMBL/GenBank/DDBJ whole genome shotgun (WGS) entry which is preliminary data.</text>
</comment>
<reference evidence="9 10" key="1">
    <citation type="submission" date="2023-12" db="EMBL/GenBank/DDBJ databases">
        <title>A high-quality genome assembly for Dillenia turbinata (Dilleniales).</title>
        <authorList>
            <person name="Chanderbali A."/>
        </authorList>
    </citation>
    <scope>NUCLEOTIDE SEQUENCE [LARGE SCALE GENOMIC DNA]</scope>
    <source>
        <strain evidence="9">LSX21</strain>
        <tissue evidence="9">Leaf</tissue>
    </source>
</reference>
<evidence type="ECO:0000256" key="1">
    <source>
        <dbReference type="ARBA" id="ARBA00004123"/>
    </source>
</evidence>
<dbReference type="InterPro" id="IPR006447">
    <property type="entry name" value="Myb_dom_plants"/>
</dbReference>
<dbReference type="AlphaFoldDB" id="A0AAN8UGE8"/>
<evidence type="ECO:0000313" key="9">
    <source>
        <dbReference type="EMBL" id="KAK6911301.1"/>
    </source>
</evidence>
<dbReference type="GO" id="GO:0003700">
    <property type="term" value="F:DNA-binding transcription factor activity"/>
    <property type="evidence" value="ECO:0007669"/>
    <property type="project" value="InterPro"/>
</dbReference>
<dbReference type="Pfam" id="PF00249">
    <property type="entry name" value="Myb_DNA-binding"/>
    <property type="match status" value="1"/>
</dbReference>
<dbReference type="Pfam" id="PF14379">
    <property type="entry name" value="Myb_CC_LHEQLE"/>
    <property type="match status" value="1"/>
</dbReference>
<keyword evidence="4" id="KW-0175">Coiled coil</keyword>
<dbReference type="Gene3D" id="1.10.10.60">
    <property type="entry name" value="Homeodomain-like"/>
    <property type="match status" value="1"/>
</dbReference>
<evidence type="ECO:0000259" key="8">
    <source>
        <dbReference type="PROSITE" id="PS51294"/>
    </source>
</evidence>
<comment type="similarity">
    <text evidence="2">Belongs to the MYB-CC family.</text>
</comment>
<dbReference type="InterPro" id="IPR001005">
    <property type="entry name" value="SANT/Myb"/>
</dbReference>
<feature type="compositionally biased region" description="Low complexity" evidence="7">
    <location>
        <begin position="21"/>
        <end position="35"/>
    </location>
</feature>
<feature type="non-terminal residue" evidence="9">
    <location>
        <position position="1"/>
    </location>
</feature>
<dbReference type="SUPFAM" id="SSF46689">
    <property type="entry name" value="Homeodomain-like"/>
    <property type="match status" value="1"/>
</dbReference>
<sequence>YYEPWRLDGLTLSKGAGTKQPNSLASSGPLSSSLPVMPTHLDQKYPKSPEPFQISSDRQVVPNLISTQPILSASNNRIVGNVPSPASGFQTDTYYSAISTNERQPRNSTFYPQKMGSETSLPPPSHPLHPEVQPIPLVNYTRDNNDMYWCTDPLPDFLDFPGNISLQCNQLENRAGLMASGNNYKRGDWQQWADDFINNDDALDPNWSDLLVDVNAAHPEPKVNQLQLNHQPAPSGHPVPVHGPLSSVAPTKSRMRWTPELHEAFVEAINQLGGSERATPKGVLKLMKVEGLTIYHVKSHLQKYRTARYNKPETSEGNTDKKLSTIDEMASLDLKTSMGITEALRLQMEVQKRLHEQLEIQRNLQLRIEEQGRYLQMMFEKQNKLENEKTEGLACTQDKPPAPSSSDVSQLTLCGEKSIILDQNNSKAGVGTSSSQKPKRNQRADESNKGGDINQDAGTSNLRPIDSAYGALMPSYKATVKKTAPVRANSGGSPKKNLIQNQDT</sequence>
<protein>
    <submittedName>
        <fullName evidence="9">MYB-CC type transcription factor, LHEQLE-containing domain</fullName>
    </submittedName>
</protein>
<dbReference type="InterPro" id="IPR025756">
    <property type="entry name" value="Myb_CC_LHEQLE"/>
</dbReference>
<evidence type="ECO:0000256" key="3">
    <source>
        <dbReference type="ARBA" id="ARBA00023015"/>
    </source>
</evidence>
<feature type="region of interest" description="Disordered" evidence="7">
    <location>
        <begin position="483"/>
        <end position="504"/>
    </location>
</feature>
<evidence type="ECO:0000256" key="4">
    <source>
        <dbReference type="ARBA" id="ARBA00023054"/>
    </source>
</evidence>
<keyword evidence="10" id="KW-1185">Reference proteome</keyword>
<evidence type="ECO:0000256" key="7">
    <source>
        <dbReference type="SAM" id="MobiDB-lite"/>
    </source>
</evidence>
<keyword evidence="6" id="KW-0539">Nucleus</keyword>
<dbReference type="PROSITE" id="PS51294">
    <property type="entry name" value="HTH_MYB"/>
    <property type="match status" value="1"/>
</dbReference>
<dbReference type="NCBIfam" id="TIGR01557">
    <property type="entry name" value="myb_SHAQKYF"/>
    <property type="match status" value="1"/>
</dbReference>
<dbReference type="PANTHER" id="PTHR31499">
    <property type="entry name" value="MYB FAMILY TRANSCRIPTION FACTOR PHL11"/>
    <property type="match status" value="1"/>
</dbReference>
<feature type="domain" description="HTH myb-type" evidence="8">
    <location>
        <begin position="249"/>
        <end position="309"/>
    </location>
</feature>
<keyword evidence="3" id="KW-0805">Transcription regulation</keyword>
<keyword evidence="5" id="KW-0804">Transcription</keyword>
<dbReference type="InterPro" id="IPR017930">
    <property type="entry name" value="Myb_dom"/>
</dbReference>
<dbReference type="EMBL" id="JBAMMX010000028">
    <property type="protein sequence ID" value="KAK6911301.1"/>
    <property type="molecule type" value="Genomic_DNA"/>
</dbReference>
<dbReference type="GO" id="GO:0005634">
    <property type="term" value="C:nucleus"/>
    <property type="evidence" value="ECO:0007669"/>
    <property type="project" value="UniProtKB-SubCell"/>
</dbReference>
<dbReference type="InterPro" id="IPR046955">
    <property type="entry name" value="PHR1-like"/>
</dbReference>